<reference evidence="15" key="1">
    <citation type="submission" date="2016-11" db="UniProtKB">
        <authorList>
            <consortium name="WormBaseParasite"/>
        </authorList>
    </citation>
    <scope>IDENTIFICATION</scope>
</reference>
<keyword evidence="9 13" id="KW-1133">Transmembrane helix</keyword>
<dbReference type="eggNOG" id="KOG3893">
    <property type="taxonomic scope" value="Eukaryota"/>
</dbReference>
<keyword evidence="4 13" id="KW-0337">GPI-anchor biosynthesis</keyword>
<evidence type="ECO:0000256" key="4">
    <source>
        <dbReference type="ARBA" id="ARBA00022502"/>
    </source>
</evidence>
<dbReference type="PANTHER" id="PTHR12886">
    <property type="entry name" value="PIG-M MANNOSYLTRANSFERASE"/>
    <property type="match status" value="1"/>
</dbReference>
<evidence type="ECO:0000256" key="11">
    <source>
        <dbReference type="ARBA" id="ARBA00093408"/>
    </source>
</evidence>
<keyword evidence="14" id="KW-1185">Reference proteome</keyword>
<keyword evidence="6 13" id="KW-0808">Transferase</keyword>
<accession>A0A1I7T7F2</accession>
<evidence type="ECO:0000256" key="10">
    <source>
        <dbReference type="ARBA" id="ARBA00023136"/>
    </source>
</evidence>
<dbReference type="PANTHER" id="PTHR12886:SF0">
    <property type="entry name" value="GPI MANNOSYLTRANSFERASE 1"/>
    <property type="match status" value="1"/>
</dbReference>
<dbReference type="WBParaSite" id="Csp11.Scaffold530.g3145.t1">
    <property type="protein sequence ID" value="Csp11.Scaffold530.g3145.t1"/>
    <property type="gene ID" value="Csp11.Scaffold530.g3145"/>
</dbReference>
<evidence type="ECO:0000256" key="9">
    <source>
        <dbReference type="ARBA" id="ARBA00022989"/>
    </source>
</evidence>
<evidence type="ECO:0000256" key="13">
    <source>
        <dbReference type="RuleBase" id="RU365064"/>
    </source>
</evidence>
<feature type="transmembrane region" description="Helical" evidence="13">
    <location>
        <begin position="355"/>
        <end position="375"/>
    </location>
</feature>
<evidence type="ECO:0000313" key="15">
    <source>
        <dbReference type="WBParaSite" id="Csp11.Scaffold530.g3145.t1"/>
    </source>
</evidence>
<feature type="transmembrane region" description="Helical" evidence="13">
    <location>
        <begin position="381"/>
        <end position="401"/>
    </location>
</feature>
<evidence type="ECO:0000313" key="14">
    <source>
        <dbReference type="Proteomes" id="UP000095282"/>
    </source>
</evidence>
<dbReference type="GO" id="GO:0006506">
    <property type="term" value="P:GPI anchor biosynthetic process"/>
    <property type="evidence" value="ECO:0007669"/>
    <property type="project" value="UniProtKB-UniPathway"/>
</dbReference>
<dbReference type="GO" id="GO:1990529">
    <property type="term" value="C:glycosylphosphatidylinositol-mannosyltransferase I complex"/>
    <property type="evidence" value="ECO:0007669"/>
    <property type="project" value="TreeGrafter"/>
</dbReference>
<organism evidence="14 15">
    <name type="scientific">Caenorhabditis tropicalis</name>
    <dbReference type="NCBI Taxonomy" id="1561998"/>
    <lineage>
        <taxon>Eukaryota</taxon>
        <taxon>Metazoa</taxon>
        <taxon>Ecdysozoa</taxon>
        <taxon>Nematoda</taxon>
        <taxon>Chromadorea</taxon>
        <taxon>Rhabditida</taxon>
        <taxon>Rhabditina</taxon>
        <taxon>Rhabditomorpha</taxon>
        <taxon>Rhabditoidea</taxon>
        <taxon>Rhabditidae</taxon>
        <taxon>Peloderinae</taxon>
        <taxon>Caenorhabditis</taxon>
    </lineage>
</organism>
<feature type="transmembrane region" description="Helical" evidence="13">
    <location>
        <begin position="154"/>
        <end position="172"/>
    </location>
</feature>
<keyword evidence="10 13" id="KW-0472">Membrane</keyword>
<comment type="function">
    <text evidence="11 13">Catalytic subunit of the glycosylphosphatidylinositol-mannosyltransferase I complex which catalyzes the transfer of the first mannose, via an alpha-1,4 bond from a dolichol-phosphate-mannose (Dol-P-Man) to the glucosaminyl acyl phosphatidylinositol (GlcN-(acyl)PI) intermediate to generate alpha-D-Man-(1-&gt;4)-alpha-D-GlcN-(1-&gt;6)-(1-radyl,2-acyl-sn-glycero-3-phospho)-2-acyl-inositol and participates in the sixth step of the glycosylphosphatidylinositol-anchor biosynthesis.</text>
</comment>
<evidence type="ECO:0000256" key="8">
    <source>
        <dbReference type="ARBA" id="ARBA00022824"/>
    </source>
</evidence>
<dbReference type="InterPro" id="IPR007704">
    <property type="entry name" value="PIG-M"/>
</dbReference>
<feature type="transmembrane region" description="Helical" evidence="13">
    <location>
        <begin position="224"/>
        <end position="245"/>
    </location>
</feature>
<keyword evidence="7 13" id="KW-0812">Transmembrane</keyword>
<sequence>MQCVRSFVKNESFSRNRILIIALAARITLILYAHIHDYLFKVNFTDIDYHVFSDAAEHVSKGGSPFDRETYRYTPALAWILLPVVKFPDFGKTLFCIFDIIVALLYFKIMEKDLNETKGDARTEMENDQTMNVVIYWLANPLTAIISARGNAESIVSAIVLFNLILLQKGYWKSAALVHGSLAIQFKIYPLIYLPSVFLSLSSFGSQKDIGSKIKSLFTNWKGFAYVIITLTSFGSVVAFFYQIYGQLFLDEYLIYHIKRRDLAHNFSPYFYLLYLYEGNPTMSQIIGLGAFLPQLVLTVVFAFKHYEDLPFCWFITTFAFVAYNKVCTSQYFVWYIVLLPLLAHKIHMTRTRAITLMAAWFATQGIWLLTAYLFEFQGYNTFFLMFLASCLFLITNSIVLKQIINNYVPITKEKAD</sequence>
<evidence type="ECO:0000256" key="1">
    <source>
        <dbReference type="ARBA" id="ARBA00004477"/>
    </source>
</evidence>
<keyword evidence="5 13" id="KW-0328">Glycosyltransferase</keyword>
<evidence type="ECO:0000256" key="7">
    <source>
        <dbReference type="ARBA" id="ARBA00022692"/>
    </source>
</evidence>
<dbReference type="AlphaFoldDB" id="A0A1I7T7F2"/>
<feature type="transmembrane region" description="Helical" evidence="13">
    <location>
        <begin position="18"/>
        <end position="35"/>
    </location>
</feature>
<evidence type="ECO:0000256" key="2">
    <source>
        <dbReference type="ARBA" id="ARBA00004687"/>
    </source>
</evidence>
<dbReference type="EC" id="2.4.1.-" evidence="13"/>
<comment type="similarity">
    <text evidence="3 13">Belongs to the PIGM family.</text>
</comment>
<name>A0A1I7T7F2_9PELO</name>
<dbReference type="GO" id="GO:0005789">
    <property type="term" value="C:endoplasmic reticulum membrane"/>
    <property type="evidence" value="ECO:0007669"/>
    <property type="project" value="UniProtKB-SubCell"/>
</dbReference>
<protein>
    <recommendedName>
        <fullName evidence="12 13">GPI alpha-1,4-mannosyltransferase I, catalytic subunit</fullName>
        <ecNumber evidence="13">2.4.1.-</ecNumber>
    </recommendedName>
    <alternativeName>
        <fullName evidence="13">GPI mannosyltransferase I</fullName>
    </alternativeName>
</protein>
<dbReference type="GO" id="GO:0004376">
    <property type="term" value="F:GPI mannosyltransferase activity"/>
    <property type="evidence" value="ECO:0007669"/>
    <property type="project" value="InterPro"/>
</dbReference>
<proteinExistence type="inferred from homology"/>
<evidence type="ECO:0000256" key="6">
    <source>
        <dbReference type="ARBA" id="ARBA00022679"/>
    </source>
</evidence>
<comment type="subcellular location">
    <subcellularLocation>
        <location evidence="1 13">Endoplasmic reticulum membrane</location>
        <topology evidence="1 13">Multi-pass membrane protein</topology>
    </subcellularLocation>
</comment>
<evidence type="ECO:0000256" key="5">
    <source>
        <dbReference type="ARBA" id="ARBA00022676"/>
    </source>
</evidence>
<dbReference type="Pfam" id="PF05007">
    <property type="entry name" value="Mannosyl_trans"/>
    <property type="match status" value="1"/>
</dbReference>
<comment type="pathway">
    <text evidence="2 13">Glycolipid biosynthesis; glycosylphosphatidylinositol-anchor biosynthesis.</text>
</comment>
<dbReference type="Proteomes" id="UP000095282">
    <property type="component" value="Unplaced"/>
</dbReference>
<keyword evidence="8 13" id="KW-0256">Endoplasmic reticulum</keyword>
<feature type="transmembrane region" description="Helical" evidence="13">
    <location>
        <begin position="316"/>
        <end position="343"/>
    </location>
</feature>
<dbReference type="GO" id="GO:0051751">
    <property type="term" value="F:alpha-1,4-mannosyltransferase activity"/>
    <property type="evidence" value="ECO:0007669"/>
    <property type="project" value="InterPro"/>
</dbReference>
<dbReference type="STRING" id="1561998.A0A1I7T7F2"/>
<dbReference type="UniPathway" id="UPA00196"/>
<feature type="transmembrane region" description="Helical" evidence="13">
    <location>
        <begin position="90"/>
        <end position="109"/>
    </location>
</feature>
<feature type="transmembrane region" description="Helical" evidence="13">
    <location>
        <begin position="184"/>
        <end position="204"/>
    </location>
</feature>
<evidence type="ECO:0000256" key="12">
    <source>
        <dbReference type="ARBA" id="ARBA00093608"/>
    </source>
</evidence>
<evidence type="ECO:0000256" key="3">
    <source>
        <dbReference type="ARBA" id="ARBA00011071"/>
    </source>
</evidence>
<feature type="transmembrane region" description="Helical" evidence="13">
    <location>
        <begin position="286"/>
        <end position="304"/>
    </location>
</feature>